<evidence type="ECO:0008006" key="3">
    <source>
        <dbReference type="Google" id="ProtNLM"/>
    </source>
</evidence>
<reference evidence="1 2" key="1">
    <citation type="submission" date="2018-06" db="EMBL/GenBank/DDBJ databases">
        <title>A transcriptomic atlas of mushroom development highlights an independent origin of complex multicellularity.</title>
        <authorList>
            <consortium name="DOE Joint Genome Institute"/>
            <person name="Krizsan K."/>
            <person name="Almasi E."/>
            <person name="Merenyi Z."/>
            <person name="Sahu N."/>
            <person name="Viragh M."/>
            <person name="Koszo T."/>
            <person name="Mondo S."/>
            <person name="Kiss B."/>
            <person name="Balint B."/>
            <person name="Kues U."/>
            <person name="Barry K."/>
            <person name="Hegedus J.C."/>
            <person name="Henrissat B."/>
            <person name="Johnson J."/>
            <person name="Lipzen A."/>
            <person name="Ohm R."/>
            <person name="Nagy I."/>
            <person name="Pangilinan J."/>
            <person name="Yan J."/>
            <person name="Xiong Y."/>
            <person name="Grigoriev I.V."/>
            <person name="Hibbett D.S."/>
            <person name="Nagy L.G."/>
        </authorList>
    </citation>
    <scope>NUCLEOTIDE SEQUENCE [LARGE SCALE GENOMIC DNA]</scope>
    <source>
        <strain evidence="1 2">SZMC22713</strain>
    </source>
</reference>
<name>A0A4Y7PL53_9AGAM</name>
<dbReference type="Proteomes" id="UP000294933">
    <property type="component" value="Unassembled WGS sequence"/>
</dbReference>
<dbReference type="VEuPathDB" id="FungiDB:BD410DRAFT_844606"/>
<dbReference type="EMBL" id="ML170249">
    <property type="protein sequence ID" value="TDL16183.1"/>
    <property type="molecule type" value="Genomic_DNA"/>
</dbReference>
<evidence type="ECO:0000313" key="2">
    <source>
        <dbReference type="Proteomes" id="UP000294933"/>
    </source>
</evidence>
<organism evidence="1 2">
    <name type="scientific">Rickenella mellea</name>
    <dbReference type="NCBI Taxonomy" id="50990"/>
    <lineage>
        <taxon>Eukaryota</taxon>
        <taxon>Fungi</taxon>
        <taxon>Dikarya</taxon>
        <taxon>Basidiomycota</taxon>
        <taxon>Agaricomycotina</taxon>
        <taxon>Agaricomycetes</taxon>
        <taxon>Hymenochaetales</taxon>
        <taxon>Rickenellaceae</taxon>
        <taxon>Rickenella</taxon>
    </lineage>
</organism>
<proteinExistence type="predicted"/>
<dbReference type="AlphaFoldDB" id="A0A4Y7PL53"/>
<gene>
    <name evidence="1" type="ORF">BD410DRAFT_844606</name>
</gene>
<sequence length="175" mass="19507">MATPIIDMAYFGSAFEPSEISFQSFRVLEIDCCVGDGLRLGGVLNLLDMPVLTKMSLGIGDEIDGVDDLIEGMCSALTQSPRLREVTLDTTCIDEDYHYRFGVLGMFLSKLPYLEKVTFRGAAIYDSPRYLELPQWQLFHFEEAAPKDIVDINAFVAFVASRNPNFKLLMAKCAG</sequence>
<accession>A0A4Y7PL53</accession>
<keyword evidence="2" id="KW-1185">Reference proteome</keyword>
<protein>
    <recommendedName>
        <fullName evidence="3">F-box domain-containing protein</fullName>
    </recommendedName>
</protein>
<evidence type="ECO:0000313" key="1">
    <source>
        <dbReference type="EMBL" id="TDL16183.1"/>
    </source>
</evidence>